<keyword evidence="5" id="KW-0804">Transcription</keyword>
<feature type="domain" description="RNA polymerase sigma-70 region 2" evidence="6">
    <location>
        <begin position="1"/>
        <end position="68"/>
    </location>
</feature>
<evidence type="ECO:0000259" key="7">
    <source>
        <dbReference type="Pfam" id="PF04545"/>
    </source>
</evidence>
<name>A0AAT9GJE4_9BACT</name>
<evidence type="ECO:0000313" key="8">
    <source>
        <dbReference type="EMBL" id="BFG70802.1"/>
    </source>
</evidence>
<dbReference type="InterPro" id="IPR039425">
    <property type="entry name" value="RNA_pol_sigma-70-like"/>
</dbReference>
<evidence type="ECO:0000256" key="5">
    <source>
        <dbReference type="ARBA" id="ARBA00023163"/>
    </source>
</evidence>
<dbReference type="NCBIfam" id="TIGR02937">
    <property type="entry name" value="sigma70-ECF"/>
    <property type="match status" value="1"/>
</dbReference>
<evidence type="ECO:0000256" key="1">
    <source>
        <dbReference type="ARBA" id="ARBA00010641"/>
    </source>
</evidence>
<dbReference type="InterPro" id="IPR013324">
    <property type="entry name" value="RNA_pol_sigma_r3/r4-like"/>
</dbReference>
<accession>A0AAT9GJE4</accession>
<proteinExistence type="inferred from homology"/>
<dbReference type="InterPro" id="IPR014284">
    <property type="entry name" value="RNA_pol_sigma-70_dom"/>
</dbReference>
<organism evidence="8">
    <name type="scientific">Sediminibacterium sp. KACHI17</name>
    <dbReference type="NCBI Taxonomy" id="1751071"/>
    <lineage>
        <taxon>Bacteria</taxon>
        <taxon>Pseudomonadati</taxon>
        <taxon>Bacteroidota</taxon>
        <taxon>Chitinophagia</taxon>
        <taxon>Chitinophagales</taxon>
        <taxon>Chitinophagaceae</taxon>
        <taxon>Sediminibacterium</taxon>
    </lineage>
</organism>
<dbReference type="Pfam" id="PF04542">
    <property type="entry name" value="Sigma70_r2"/>
    <property type="match status" value="1"/>
</dbReference>
<reference evidence="8" key="1">
    <citation type="submission" date="2024-02" db="EMBL/GenBank/DDBJ databases">
        <title>Sediminibacterium planktonica sp. nov. and Sediminibacterium longus sp. nov., isolated from surface lake and river water.</title>
        <authorList>
            <person name="Watanabe K."/>
            <person name="Takemine S."/>
            <person name="Ishii Y."/>
            <person name="Ogata Y."/>
            <person name="Shindo C."/>
            <person name="Suda W."/>
        </authorList>
    </citation>
    <scope>NUCLEOTIDE SEQUENCE</scope>
    <source>
        <strain evidence="8">KACHI17</strain>
    </source>
</reference>
<evidence type="ECO:0000259" key="6">
    <source>
        <dbReference type="Pfam" id="PF04542"/>
    </source>
</evidence>
<dbReference type="GO" id="GO:0003677">
    <property type="term" value="F:DNA binding"/>
    <property type="evidence" value="ECO:0007669"/>
    <property type="project" value="UniProtKB-KW"/>
</dbReference>
<evidence type="ECO:0000256" key="3">
    <source>
        <dbReference type="ARBA" id="ARBA00023082"/>
    </source>
</evidence>
<feature type="domain" description="RNA polymerase sigma-70 region 4" evidence="7">
    <location>
        <begin position="103"/>
        <end position="149"/>
    </location>
</feature>
<dbReference type="GO" id="GO:0006352">
    <property type="term" value="P:DNA-templated transcription initiation"/>
    <property type="evidence" value="ECO:0007669"/>
    <property type="project" value="InterPro"/>
</dbReference>
<dbReference type="InterPro" id="IPR007627">
    <property type="entry name" value="RNA_pol_sigma70_r2"/>
</dbReference>
<dbReference type="EMBL" id="AP029612">
    <property type="protein sequence ID" value="BFG70802.1"/>
    <property type="molecule type" value="Genomic_DNA"/>
</dbReference>
<dbReference type="SUPFAM" id="SSF88946">
    <property type="entry name" value="Sigma2 domain of RNA polymerase sigma factors"/>
    <property type="match status" value="1"/>
</dbReference>
<dbReference type="PANTHER" id="PTHR43133:SF62">
    <property type="entry name" value="RNA POLYMERASE SIGMA FACTOR SIGZ"/>
    <property type="match status" value="1"/>
</dbReference>
<comment type="similarity">
    <text evidence="1">Belongs to the sigma-70 factor family. ECF subfamily.</text>
</comment>
<protein>
    <submittedName>
        <fullName evidence="8">Sigma-70 family RNA polymerase sigma factor</fullName>
    </submittedName>
</protein>
<dbReference type="AlphaFoldDB" id="A0AAT9GJE4"/>
<dbReference type="Pfam" id="PF04545">
    <property type="entry name" value="Sigma70_r4"/>
    <property type="match status" value="1"/>
</dbReference>
<dbReference type="Gene3D" id="1.10.10.10">
    <property type="entry name" value="Winged helix-like DNA-binding domain superfamily/Winged helix DNA-binding domain"/>
    <property type="match status" value="1"/>
</dbReference>
<dbReference type="SUPFAM" id="SSF88659">
    <property type="entry name" value="Sigma3 and sigma4 domains of RNA polymerase sigma factors"/>
    <property type="match status" value="1"/>
</dbReference>
<dbReference type="Gene3D" id="1.10.1740.10">
    <property type="match status" value="1"/>
</dbReference>
<dbReference type="CDD" id="cd06171">
    <property type="entry name" value="Sigma70_r4"/>
    <property type="match status" value="1"/>
</dbReference>
<gene>
    <name evidence="8" type="ORF">KACHI17_16830</name>
</gene>
<keyword evidence="2" id="KW-0805">Transcription regulation</keyword>
<evidence type="ECO:0000256" key="2">
    <source>
        <dbReference type="ARBA" id="ARBA00023015"/>
    </source>
</evidence>
<dbReference type="InterPro" id="IPR013325">
    <property type="entry name" value="RNA_pol_sigma_r2"/>
</dbReference>
<dbReference type="InterPro" id="IPR007630">
    <property type="entry name" value="RNA_pol_sigma70_r4"/>
</dbReference>
<dbReference type="GO" id="GO:0016987">
    <property type="term" value="F:sigma factor activity"/>
    <property type="evidence" value="ECO:0007669"/>
    <property type="project" value="UniProtKB-KW"/>
</dbReference>
<evidence type="ECO:0000256" key="4">
    <source>
        <dbReference type="ARBA" id="ARBA00023125"/>
    </source>
</evidence>
<keyword evidence="3" id="KW-0731">Sigma factor</keyword>
<dbReference type="InterPro" id="IPR036388">
    <property type="entry name" value="WH-like_DNA-bd_sf"/>
</dbReference>
<dbReference type="PANTHER" id="PTHR43133">
    <property type="entry name" value="RNA POLYMERASE ECF-TYPE SIGMA FACTO"/>
    <property type="match status" value="1"/>
</dbReference>
<keyword evidence="4" id="KW-0238">DNA-binding</keyword>
<sequence length="154" mass="17722">MYDNYSGALLSIICNIVKDEELANDVLQEVFVKIWRQIESYDSSKGRLFTWMLNIARNASIDTVRSKSYQNNLQNRELSEDVYVSAGTAQLQVDQIGLRKVVHQLKEEHRVLIDLSYFQGFTQDEISKMLDIPLGTVKTRLRTALTQLRGIIKP</sequence>